<dbReference type="PROSITE" id="PS51012">
    <property type="entry name" value="ABC_TM2"/>
    <property type="match status" value="1"/>
</dbReference>
<comment type="subcellular location">
    <subcellularLocation>
        <location evidence="1">Membrane</location>
        <topology evidence="1">Multi-pass membrane protein</topology>
    </subcellularLocation>
</comment>
<accession>A0A1Z1MCB8</accession>
<evidence type="ECO:0000256" key="4">
    <source>
        <dbReference type="ARBA" id="ARBA00023136"/>
    </source>
</evidence>
<geneLocation type="chloroplast" evidence="7"/>
<sequence>MRTKSKQYIQKHDKFIPRKIIKFYLNKQKTYQEIQQISKRLYIQTYRRPLSLIISIIQPLLWLTLFGALFQYAPIYLFEKLNVQYREFLNPGIIIFTGFNSSINAGLPIIFDREFGFLNRILISPISNKNSLIYSCILHTWTITTFQILIITLITFYKNNNHNTLAISNIILNFSIITMIITSISSISIYNAFILPGHIEFIAITSLFVNLPTLFASTALAPLSFMPTWLQIICCINPLTYAIEIMRNSILNQTFNIKTLIINTSWLEINVQQGIILLIFINVINFLLVKKIIKYKYD</sequence>
<keyword evidence="7" id="KW-0934">Plastid</keyword>
<dbReference type="GO" id="GO:0140359">
    <property type="term" value="F:ABC-type transporter activity"/>
    <property type="evidence" value="ECO:0007669"/>
    <property type="project" value="InterPro"/>
</dbReference>
<gene>
    <name evidence="7" type="primary">ycf38</name>
</gene>
<evidence type="ECO:0000256" key="5">
    <source>
        <dbReference type="SAM" id="Phobius"/>
    </source>
</evidence>
<feature type="domain" description="ABC transmembrane type-2" evidence="6">
    <location>
        <begin position="50"/>
        <end position="296"/>
    </location>
</feature>
<feature type="transmembrane region" description="Helical" evidence="5">
    <location>
        <begin position="170"/>
        <end position="194"/>
    </location>
</feature>
<name>A0A1Z1MCB8_POLUR</name>
<dbReference type="GO" id="GO:0016020">
    <property type="term" value="C:membrane"/>
    <property type="evidence" value="ECO:0007669"/>
    <property type="project" value="UniProtKB-SubCell"/>
</dbReference>
<feature type="transmembrane region" description="Helical" evidence="5">
    <location>
        <begin position="271"/>
        <end position="289"/>
    </location>
</feature>
<feature type="transmembrane region" description="Helical" evidence="5">
    <location>
        <begin position="93"/>
        <end position="111"/>
    </location>
</feature>
<protein>
    <recommendedName>
        <fullName evidence="6">ABC transmembrane type-2 domain-containing protein</fullName>
    </recommendedName>
</protein>
<keyword evidence="2 5" id="KW-0812">Transmembrane</keyword>
<dbReference type="PANTHER" id="PTHR43229:SF2">
    <property type="entry name" value="NODULATION PROTEIN J"/>
    <property type="match status" value="1"/>
</dbReference>
<dbReference type="InterPro" id="IPR047817">
    <property type="entry name" value="ABC2_TM_bact-type"/>
</dbReference>
<dbReference type="GeneID" id="33356979"/>
<dbReference type="PANTHER" id="PTHR43229">
    <property type="entry name" value="NODULATION PROTEIN J"/>
    <property type="match status" value="1"/>
</dbReference>
<feature type="transmembrane region" description="Helical" evidence="5">
    <location>
        <begin position="201"/>
        <end position="221"/>
    </location>
</feature>
<feature type="transmembrane region" description="Helical" evidence="5">
    <location>
        <begin position="132"/>
        <end position="158"/>
    </location>
</feature>
<dbReference type="InterPro" id="IPR013525">
    <property type="entry name" value="ABC2_TM"/>
</dbReference>
<feature type="transmembrane region" description="Helical" evidence="5">
    <location>
        <begin position="50"/>
        <end position="73"/>
    </location>
</feature>
<dbReference type="Pfam" id="PF01061">
    <property type="entry name" value="ABC2_membrane"/>
    <property type="match status" value="1"/>
</dbReference>
<evidence type="ECO:0000256" key="3">
    <source>
        <dbReference type="ARBA" id="ARBA00022989"/>
    </source>
</evidence>
<evidence type="ECO:0000256" key="1">
    <source>
        <dbReference type="ARBA" id="ARBA00004141"/>
    </source>
</evidence>
<reference evidence="7" key="1">
    <citation type="journal article" date="2017" name="J. Phycol.">
        <title>Analysis of chloroplast genomes and a supermatrix inform reclassification of the Rhodomelaceae (Rhodophyta).</title>
        <authorList>
            <person name="Diaz-Tapia P."/>
            <person name="Maggs C.A."/>
            <person name="West J.A."/>
            <person name="Verbruggen H."/>
        </authorList>
    </citation>
    <scope>NUCLEOTIDE SEQUENCE</scope>
    <source>
        <strain evidence="7">PD550</strain>
    </source>
</reference>
<evidence type="ECO:0000259" key="6">
    <source>
        <dbReference type="PROSITE" id="PS51012"/>
    </source>
</evidence>
<evidence type="ECO:0000313" key="7">
    <source>
        <dbReference type="EMBL" id="ARW63589.1"/>
    </source>
</evidence>
<organism evidence="7">
    <name type="scientific">Polysiphonia urceolata</name>
    <name type="common">Red alga</name>
    <name type="synonym">Conferva urceolata</name>
    <dbReference type="NCBI Taxonomy" id="173545"/>
    <lineage>
        <taxon>Eukaryota</taxon>
        <taxon>Rhodophyta</taxon>
        <taxon>Florideophyceae</taxon>
        <taxon>Rhodymeniophycidae</taxon>
        <taxon>Ceramiales</taxon>
        <taxon>Rhodomelaceae</taxon>
        <taxon>Polysiphonioideae</taxon>
        <taxon>Polysiphonia</taxon>
    </lineage>
</organism>
<keyword evidence="4 5" id="KW-0472">Membrane</keyword>
<dbReference type="AlphaFoldDB" id="A0A1Z1MCB8"/>
<dbReference type="InterPro" id="IPR051784">
    <property type="entry name" value="Nod_factor_ABC_transporter"/>
</dbReference>
<dbReference type="EMBL" id="MF101428">
    <property type="protein sequence ID" value="ARW63589.1"/>
    <property type="molecule type" value="Genomic_DNA"/>
</dbReference>
<keyword evidence="7" id="KW-0150">Chloroplast</keyword>
<proteinExistence type="predicted"/>
<keyword evidence="3 5" id="KW-1133">Transmembrane helix</keyword>
<dbReference type="RefSeq" id="YP_009395027.1">
    <property type="nucleotide sequence ID" value="NC_035275.1"/>
</dbReference>
<evidence type="ECO:0000256" key="2">
    <source>
        <dbReference type="ARBA" id="ARBA00022692"/>
    </source>
</evidence>